<accession>A0A934I020</accession>
<feature type="domain" description="Electron transfer flavoprotein alpha/beta-subunit N-terminal" evidence="2">
    <location>
        <begin position="33"/>
        <end position="138"/>
    </location>
</feature>
<protein>
    <recommendedName>
        <fullName evidence="1">Electron transfer flavoprotein small subunit</fullName>
    </recommendedName>
</protein>
<proteinExistence type="predicted"/>
<dbReference type="InterPro" id="IPR014730">
    <property type="entry name" value="ETF_a/b_N"/>
</dbReference>
<dbReference type="PANTHER" id="PTHR21294:SF17">
    <property type="entry name" value="PROTEIN FIXA"/>
    <property type="match status" value="1"/>
</dbReference>
<dbReference type="AlphaFoldDB" id="A0A934I020"/>
<dbReference type="RefSeq" id="WP_211143295.1">
    <property type="nucleotide sequence ID" value="NZ_JAEEGB010000015.1"/>
</dbReference>
<evidence type="ECO:0000256" key="1">
    <source>
        <dbReference type="ARBA" id="ARBA00042002"/>
    </source>
</evidence>
<organism evidence="3 4">
    <name type="scientific">Clostridium aciditolerans</name>
    <dbReference type="NCBI Taxonomy" id="339861"/>
    <lineage>
        <taxon>Bacteria</taxon>
        <taxon>Bacillati</taxon>
        <taxon>Bacillota</taxon>
        <taxon>Clostridia</taxon>
        <taxon>Eubacteriales</taxon>
        <taxon>Clostridiaceae</taxon>
        <taxon>Clostridium</taxon>
    </lineage>
</organism>
<dbReference type="InterPro" id="IPR012255">
    <property type="entry name" value="ETF_b"/>
</dbReference>
<sequence length="154" mass="16854">MNIVVCLKQLSDAMEVKIDSKTGIAIRRCGLPIINSQSESILEKALELKRDRGAKVTVICMETLHAETVLEEAIAMGADEGILISDKSLAGAGEVSILSILAAKIKKSNYDIVFISKQVIEDSGEEIATEIARYLGTPRIIFRETIDFKDAEWA</sequence>
<gene>
    <name evidence="3" type="ORF">I6U51_14420</name>
</gene>
<keyword evidence="4" id="KW-1185">Reference proteome</keyword>
<dbReference type="GO" id="GO:0009055">
    <property type="term" value="F:electron transfer activity"/>
    <property type="evidence" value="ECO:0007669"/>
    <property type="project" value="InterPro"/>
</dbReference>
<name>A0A934I020_9CLOT</name>
<dbReference type="Pfam" id="PF01012">
    <property type="entry name" value="ETF"/>
    <property type="match status" value="1"/>
</dbReference>
<dbReference type="PANTHER" id="PTHR21294">
    <property type="entry name" value="ELECTRON TRANSFER FLAVOPROTEIN BETA-SUBUNIT"/>
    <property type="match status" value="1"/>
</dbReference>
<dbReference type="Proteomes" id="UP000622687">
    <property type="component" value="Unassembled WGS sequence"/>
</dbReference>
<comment type="caution">
    <text evidence="3">The sequence shown here is derived from an EMBL/GenBank/DDBJ whole genome shotgun (WGS) entry which is preliminary data.</text>
</comment>
<dbReference type="EMBL" id="JAEEGB010000015">
    <property type="protein sequence ID" value="MBI6873878.1"/>
    <property type="molecule type" value="Genomic_DNA"/>
</dbReference>
<reference evidence="3" key="1">
    <citation type="submission" date="2020-12" db="EMBL/GenBank/DDBJ databases">
        <title>Clostridium thailandense sp. nov., a novel acetogenic bacterium isolated from peat land soil in Thailand.</title>
        <authorList>
            <person name="Chaikitkaew S."/>
            <person name="Birkeland N.K."/>
        </authorList>
    </citation>
    <scope>NUCLEOTIDE SEQUENCE</scope>
    <source>
        <strain evidence="3">DSM 17425</strain>
    </source>
</reference>
<evidence type="ECO:0000259" key="2">
    <source>
        <dbReference type="Pfam" id="PF01012"/>
    </source>
</evidence>
<dbReference type="SUPFAM" id="SSF52402">
    <property type="entry name" value="Adenine nucleotide alpha hydrolases-like"/>
    <property type="match status" value="1"/>
</dbReference>
<evidence type="ECO:0000313" key="3">
    <source>
        <dbReference type="EMBL" id="MBI6873878.1"/>
    </source>
</evidence>
<dbReference type="Gene3D" id="3.40.50.620">
    <property type="entry name" value="HUPs"/>
    <property type="match status" value="1"/>
</dbReference>
<evidence type="ECO:0000313" key="4">
    <source>
        <dbReference type="Proteomes" id="UP000622687"/>
    </source>
</evidence>
<dbReference type="InterPro" id="IPR014729">
    <property type="entry name" value="Rossmann-like_a/b/a_fold"/>
</dbReference>